<comment type="caution">
    <text evidence="2">The sequence shown here is derived from an EMBL/GenBank/DDBJ whole genome shotgun (WGS) entry which is preliminary data.</text>
</comment>
<accession>A0A848GUN2</accession>
<dbReference type="AlphaFoldDB" id="A0A848GUN2"/>
<dbReference type="Pfam" id="PF13689">
    <property type="entry name" value="DUF4154"/>
    <property type="match status" value="1"/>
</dbReference>
<keyword evidence="3" id="KW-1185">Reference proteome</keyword>
<evidence type="ECO:0000256" key="1">
    <source>
        <dbReference type="SAM" id="SignalP"/>
    </source>
</evidence>
<feature type="chain" id="PRO_5032309749" evidence="1">
    <location>
        <begin position="21"/>
        <end position="186"/>
    </location>
</feature>
<feature type="signal peptide" evidence="1">
    <location>
        <begin position="1"/>
        <end position="20"/>
    </location>
</feature>
<proteinExistence type="predicted"/>
<dbReference type="Proteomes" id="UP000541185">
    <property type="component" value="Unassembled WGS sequence"/>
</dbReference>
<evidence type="ECO:0000313" key="2">
    <source>
        <dbReference type="EMBL" id="NML42336.1"/>
    </source>
</evidence>
<dbReference type="RefSeq" id="WP_169416551.1">
    <property type="nucleotide sequence ID" value="NZ_JABBFX010000001.1"/>
</dbReference>
<gene>
    <name evidence="2" type="ORF">HHL11_01150</name>
</gene>
<name>A0A848GUN2_9BURK</name>
<reference evidence="2 3" key="1">
    <citation type="submission" date="2020-04" db="EMBL/GenBank/DDBJ databases">
        <title>Ramlibacter sp. G-1-2-2 isolated from soil.</title>
        <authorList>
            <person name="Dahal R.H."/>
        </authorList>
    </citation>
    <scope>NUCLEOTIDE SEQUENCE [LARGE SCALE GENOMIC DNA]</scope>
    <source>
        <strain evidence="2 3">G-1-2-2</strain>
    </source>
</reference>
<dbReference type="InterPro" id="IPR025293">
    <property type="entry name" value="YfiR/HmsC-like"/>
</dbReference>
<evidence type="ECO:0000313" key="3">
    <source>
        <dbReference type="Proteomes" id="UP000541185"/>
    </source>
</evidence>
<dbReference type="EMBL" id="JABBFX010000001">
    <property type="protein sequence ID" value="NML42336.1"/>
    <property type="molecule type" value="Genomic_DNA"/>
</dbReference>
<organism evidence="2 3">
    <name type="scientific">Ramlibacter agri</name>
    <dbReference type="NCBI Taxonomy" id="2728837"/>
    <lineage>
        <taxon>Bacteria</taxon>
        <taxon>Pseudomonadati</taxon>
        <taxon>Pseudomonadota</taxon>
        <taxon>Betaproteobacteria</taxon>
        <taxon>Burkholderiales</taxon>
        <taxon>Comamonadaceae</taxon>
        <taxon>Ramlibacter</taxon>
    </lineage>
</organism>
<keyword evidence="1" id="KW-0732">Signal</keyword>
<sequence>MNRRRACLLLVLPLGAGTVAGEFAPALGQPVGLAREAAVKAAFLYKFCSFVEYPAGVFRAPADPFVIAVYGDDGVASELEQITSGRTIDGHAIKVRRIYDGDILGTVHLLYAGGPRLGRAREIAAAARGPVLTVTDSPAAGSTGPVLYFSLEDGRVRFGASLTAAAARNLRLSSRLLTVALQVEGR</sequence>
<protein>
    <submittedName>
        <fullName evidence="2">YfiR family protein</fullName>
    </submittedName>
</protein>